<evidence type="ECO:0000256" key="1">
    <source>
        <dbReference type="SAM" id="MobiDB-lite"/>
    </source>
</evidence>
<evidence type="ECO:0000313" key="3">
    <source>
        <dbReference type="Proteomes" id="UP001596297"/>
    </source>
</evidence>
<proteinExistence type="predicted"/>
<dbReference type="RefSeq" id="WP_380082398.1">
    <property type="nucleotide sequence ID" value="NZ_JBHSWD010000001.1"/>
</dbReference>
<accession>A0ABW1YB02</accession>
<dbReference type="Pfam" id="PF07784">
    <property type="entry name" value="DUF1622"/>
    <property type="match status" value="1"/>
</dbReference>
<dbReference type="PANTHER" id="PTHR38468">
    <property type="entry name" value="SLL0939 PROTEIN"/>
    <property type="match status" value="1"/>
</dbReference>
<gene>
    <name evidence="2" type="ORF">ACFP81_04805</name>
</gene>
<dbReference type="PANTHER" id="PTHR38468:SF1">
    <property type="entry name" value="SLL0939 PROTEIN"/>
    <property type="match status" value="1"/>
</dbReference>
<keyword evidence="3" id="KW-1185">Reference proteome</keyword>
<dbReference type="Proteomes" id="UP001596297">
    <property type="component" value="Unassembled WGS sequence"/>
</dbReference>
<evidence type="ECO:0000313" key="2">
    <source>
        <dbReference type="EMBL" id="MFC6591397.1"/>
    </source>
</evidence>
<comment type="caution">
    <text evidence="2">The sequence shown here is derived from an EMBL/GenBank/DDBJ whole genome shotgun (WGS) entry which is preliminary data.</text>
</comment>
<sequence length="137" mass="15066">MTGLHIEELFKQVTSALASGVEAVAALIIALAATEATWRVLKVFLMRPAMPDEMKEDVRLRLARWLAVALEFELAADILRTAITPTWDEIGKLAAVAALRTILNYFLQKEIEANSRERSTLPGPSLADQVTPAPTRP</sequence>
<dbReference type="EMBL" id="JBHSWD010000001">
    <property type="protein sequence ID" value="MFC6591397.1"/>
    <property type="molecule type" value="Genomic_DNA"/>
</dbReference>
<feature type="region of interest" description="Disordered" evidence="1">
    <location>
        <begin position="116"/>
        <end position="137"/>
    </location>
</feature>
<reference evidence="3" key="1">
    <citation type="journal article" date="2019" name="Int. J. Syst. Evol. Microbiol.">
        <title>The Global Catalogue of Microorganisms (GCM) 10K type strain sequencing project: providing services to taxonomists for standard genome sequencing and annotation.</title>
        <authorList>
            <consortium name="The Broad Institute Genomics Platform"/>
            <consortium name="The Broad Institute Genome Sequencing Center for Infectious Disease"/>
            <person name="Wu L."/>
            <person name="Ma J."/>
        </authorList>
    </citation>
    <scope>NUCLEOTIDE SEQUENCE [LARGE SCALE GENOMIC DNA]</scope>
    <source>
        <strain evidence="3">CGMCC 1.15772</strain>
    </source>
</reference>
<organism evidence="2 3">
    <name type="scientific">Deinococcus lacus</name>
    <dbReference type="NCBI Taxonomy" id="392561"/>
    <lineage>
        <taxon>Bacteria</taxon>
        <taxon>Thermotogati</taxon>
        <taxon>Deinococcota</taxon>
        <taxon>Deinococci</taxon>
        <taxon>Deinococcales</taxon>
        <taxon>Deinococcaceae</taxon>
        <taxon>Deinococcus</taxon>
    </lineage>
</organism>
<name>A0ABW1YB02_9DEIO</name>
<protein>
    <submittedName>
        <fullName evidence="2">DUF1622 domain-containing protein</fullName>
    </submittedName>
</protein>
<dbReference type="InterPro" id="IPR012427">
    <property type="entry name" value="DUF1622"/>
</dbReference>